<name>A0A1Q5SNN1_9EURO</name>
<evidence type="ECO:0000313" key="1">
    <source>
        <dbReference type="EMBL" id="OKO89570.1"/>
    </source>
</evidence>
<reference evidence="1 2" key="1">
    <citation type="submission" date="2016-10" db="EMBL/GenBank/DDBJ databases">
        <title>Genome sequence of the ascomycete fungus Penicillium subrubescens.</title>
        <authorList>
            <person name="De Vries R.P."/>
            <person name="Peng M."/>
            <person name="Dilokpimol A."/>
            <person name="Hilden K."/>
            <person name="Makela M.R."/>
            <person name="Grigoriev I."/>
            <person name="Riley R."/>
            <person name="Granchi Z."/>
        </authorList>
    </citation>
    <scope>NUCLEOTIDE SEQUENCE [LARGE SCALE GENOMIC DNA]</scope>
    <source>
        <strain evidence="1 2">CBS 132785</strain>
    </source>
</reference>
<dbReference type="STRING" id="1316194.A0A1Q5SNN1"/>
<evidence type="ECO:0008006" key="3">
    <source>
        <dbReference type="Google" id="ProtNLM"/>
    </source>
</evidence>
<dbReference type="EMBL" id="MNBE01000773">
    <property type="protein sequence ID" value="OKO89570.1"/>
    <property type="molecule type" value="Genomic_DNA"/>
</dbReference>
<proteinExistence type="predicted"/>
<evidence type="ECO:0000313" key="2">
    <source>
        <dbReference type="Proteomes" id="UP000186955"/>
    </source>
</evidence>
<gene>
    <name evidence="1" type="ORF">PENSUB_13636</name>
</gene>
<protein>
    <recommendedName>
        <fullName evidence="3">Transcription factor domain-containing protein</fullName>
    </recommendedName>
</protein>
<comment type="caution">
    <text evidence="1">The sequence shown here is derived from an EMBL/GenBank/DDBJ whole genome shotgun (WGS) entry which is preliminary data.</text>
</comment>
<keyword evidence="2" id="KW-1185">Reference proteome</keyword>
<accession>A0A1Q5SNN1</accession>
<sequence length="345" mass="39363">MPGNELAMSFACTLTITDVRYDITYYGAFLKEIPRRLGSSVALDASVKAVVTAYPYFRHQNFSPDAYMEYCNSLRALRESLNDPVEAQSPNTLCAVYLITICQILEAVVNPRIQMDSQWWEDVTRRFSVTPRPRDANPPRSSNTLSTLAKFPEWIRRPDPYIPEIAVVYLTMRDDAERMRQYLARWSDLTSTSFTDPETFEHCRYQAGYTLVVTLALILNTLLRAFDPNNNVLVTEAFSFCDHIIRESETACRYRPLGAAYVSLCLVVGCSAAEDARQLAQLQALLADYSTDFKEINWIERVMWLRASFYSHRLRARSTRSECGGELVEAAWGQPNGRPESCCIM</sequence>
<organism evidence="1 2">
    <name type="scientific">Penicillium subrubescens</name>
    <dbReference type="NCBI Taxonomy" id="1316194"/>
    <lineage>
        <taxon>Eukaryota</taxon>
        <taxon>Fungi</taxon>
        <taxon>Dikarya</taxon>
        <taxon>Ascomycota</taxon>
        <taxon>Pezizomycotina</taxon>
        <taxon>Eurotiomycetes</taxon>
        <taxon>Eurotiomycetidae</taxon>
        <taxon>Eurotiales</taxon>
        <taxon>Aspergillaceae</taxon>
        <taxon>Penicillium</taxon>
    </lineage>
</organism>
<dbReference type="AlphaFoldDB" id="A0A1Q5SNN1"/>
<dbReference type="Proteomes" id="UP000186955">
    <property type="component" value="Unassembled WGS sequence"/>
</dbReference>